<feature type="compositionally biased region" description="Polar residues" evidence="4">
    <location>
        <begin position="166"/>
        <end position="177"/>
    </location>
</feature>
<evidence type="ECO:0000256" key="3">
    <source>
        <dbReference type="ARBA" id="ARBA00023136"/>
    </source>
</evidence>
<dbReference type="Pfam" id="PF00560">
    <property type="entry name" value="LRR_1"/>
    <property type="match status" value="2"/>
</dbReference>
<keyword evidence="3 5" id="KW-0472">Membrane</keyword>
<reference evidence="6" key="2">
    <citation type="submission" date="2021-04" db="EMBL/GenBank/DDBJ databases">
        <authorList>
            <person name="Podell S."/>
        </authorList>
    </citation>
    <scope>NUCLEOTIDE SEQUENCE</scope>
    <source>
        <strain evidence="6">Hildebrandi</strain>
    </source>
</reference>
<organism evidence="6 7">
    <name type="scientific">Nitzschia inconspicua</name>
    <dbReference type="NCBI Taxonomy" id="303405"/>
    <lineage>
        <taxon>Eukaryota</taxon>
        <taxon>Sar</taxon>
        <taxon>Stramenopiles</taxon>
        <taxon>Ochrophyta</taxon>
        <taxon>Bacillariophyta</taxon>
        <taxon>Bacillariophyceae</taxon>
        <taxon>Bacillariophycidae</taxon>
        <taxon>Bacillariales</taxon>
        <taxon>Bacillariaceae</taxon>
        <taxon>Nitzschia</taxon>
    </lineage>
</organism>
<dbReference type="Proteomes" id="UP000693970">
    <property type="component" value="Unassembled WGS sequence"/>
</dbReference>
<keyword evidence="7" id="KW-1185">Reference proteome</keyword>
<feature type="region of interest" description="Disordered" evidence="4">
    <location>
        <begin position="116"/>
        <end position="194"/>
    </location>
</feature>
<evidence type="ECO:0000256" key="4">
    <source>
        <dbReference type="SAM" id="MobiDB-lite"/>
    </source>
</evidence>
<dbReference type="InterPro" id="IPR003591">
    <property type="entry name" value="Leu-rich_rpt_typical-subtyp"/>
</dbReference>
<keyword evidence="5" id="KW-0812">Transmembrane</keyword>
<dbReference type="FunFam" id="3.80.10.10:FF:000095">
    <property type="entry name" value="LRR receptor-like serine/threonine-protein kinase GSO1"/>
    <property type="match status" value="1"/>
</dbReference>
<comment type="caution">
    <text evidence="6">The sequence shown here is derived from an EMBL/GenBank/DDBJ whole genome shotgun (WGS) entry which is preliminary data.</text>
</comment>
<dbReference type="InterPro" id="IPR001611">
    <property type="entry name" value="Leu-rich_rpt"/>
</dbReference>
<dbReference type="OrthoDB" id="205182at2759"/>
<dbReference type="InterPro" id="IPR052941">
    <property type="entry name" value="StomDev_PlantInt_Reg"/>
</dbReference>
<accession>A0A9K3Q4A1</accession>
<gene>
    <name evidence="6" type="ORF">IV203_027912</name>
</gene>
<dbReference type="FunFam" id="3.80.10.10:FF:000383">
    <property type="entry name" value="Leucine-rich repeat receptor protein kinase EMS1"/>
    <property type="match status" value="1"/>
</dbReference>
<evidence type="ECO:0000256" key="1">
    <source>
        <dbReference type="ARBA" id="ARBA00022614"/>
    </source>
</evidence>
<keyword evidence="5" id="KW-1133">Transmembrane helix</keyword>
<dbReference type="SMART" id="SM00369">
    <property type="entry name" value="LRR_TYP"/>
    <property type="match status" value="7"/>
</dbReference>
<keyword evidence="1" id="KW-0433">Leucine-rich repeat</keyword>
<feature type="compositionally biased region" description="Polar residues" evidence="4">
    <location>
        <begin position="138"/>
        <end position="157"/>
    </location>
</feature>
<name>A0A9K3Q4A1_9STRA</name>
<dbReference type="PANTHER" id="PTHR48004:SF59">
    <property type="entry name" value="LEUCINE-RICH REPEAT-CONTAINING N-TERMINAL PLANT-TYPE DOMAIN-CONTAINING PROTEIN"/>
    <property type="match status" value="1"/>
</dbReference>
<feature type="transmembrane region" description="Helical" evidence="5">
    <location>
        <begin position="331"/>
        <end position="352"/>
    </location>
</feature>
<dbReference type="PANTHER" id="PTHR48004">
    <property type="entry name" value="OS01G0149700 PROTEIN"/>
    <property type="match status" value="1"/>
</dbReference>
<sequence>MSSPYPIEDNHKKKKKNKAIIENIPDIPDHNDNIHTVPYYVAPMDTINLNDDEIVNVLSGTHNAPIYVSDYEDCSEVAIKGERRIKGTYVAAESSKLLKVQEDTDDDSTAATPQLFEDLLAPPGEAKKVRTQKRKSSSKQGTSTPTSQTINTSNVHVSANIDDVTSPISKDSSAIKSETTKGKTRKTRNNDKNKRQFLSFGKKKKANVTPTDKPVHIDVTALADDDEDPILEKELEEIALHGGRSGLISGTPGKDAYDLEHGKSMQSLGGFGRNNRRVGGRTTKIKVAHKPGYRDDPSVTYDDEEDEADKSWHGMLIKQDPNKKRWTKKKIIWTVAGVTLVLLMVIVLSVVITKNNAKPKQGDPLTEEQQHVHDVLTKITGPKLLVDPTTPQHLARQWLLYEDEISATATEEGIIQRYVLAVFHFATGGGDKRWVESNWLIGPECGNDDREPWIGLSCNPEGEVRAMVFDDWGLFGTIPPEVGHLYKLQNLILKNNKSLTGWIPGTFGHLGNLRQLGLYNNNLSGVIPNIFEHTKALEFINLEDNKIYGSIPLEISHLTNLETLVLRKNRFEGIVPFEQLASTSIKYLGLSYNRFSSKLERAMKEVTTLEYVYLDHNEMRGPLPDHIGDLSNLKSIDLGHNHFTGVIPSEIGNLRKLEYLSLNNNDFKGRIPREIGLLNNMRTLDISTNDLTGIIPSISNMINLKNLHLYENSFTGTIPEFLSRMQSLEILFLSSNKFSGSIPKEISRLSRTLKGLYLSDNDFAGSIPTQMCIMTSLEALFLDTNKLNGQIPNCFGQLTDLRQLYLFQNQLTGTVPNNLGALSRLTGIGLESNNLVGEVTDGVCRMVKEKAVDVWADCADQQGQQNPIFCSCCSVCCPSEQCSSQ</sequence>
<evidence type="ECO:0000256" key="5">
    <source>
        <dbReference type="SAM" id="Phobius"/>
    </source>
</evidence>
<keyword evidence="2" id="KW-0677">Repeat</keyword>
<evidence type="ECO:0000256" key="2">
    <source>
        <dbReference type="ARBA" id="ARBA00022737"/>
    </source>
</evidence>
<dbReference type="AlphaFoldDB" id="A0A9K3Q4A1"/>
<evidence type="ECO:0000313" key="7">
    <source>
        <dbReference type="Proteomes" id="UP000693970"/>
    </source>
</evidence>
<reference evidence="6" key="1">
    <citation type="journal article" date="2021" name="Sci. Rep.">
        <title>Diploid genomic architecture of Nitzschia inconspicua, an elite biomass production diatom.</title>
        <authorList>
            <person name="Oliver A."/>
            <person name="Podell S."/>
            <person name="Pinowska A."/>
            <person name="Traller J.C."/>
            <person name="Smith S.R."/>
            <person name="McClure R."/>
            <person name="Beliaev A."/>
            <person name="Bohutskyi P."/>
            <person name="Hill E.A."/>
            <person name="Rabines A."/>
            <person name="Zheng H."/>
            <person name="Allen L.Z."/>
            <person name="Kuo A."/>
            <person name="Grigoriev I.V."/>
            <person name="Allen A.E."/>
            <person name="Hazlebeck D."/>
            <person name="Allen E.E."/>
        </authorList>
    </citation>
    <scope>NUCLEOTIDE SEQUENCE</scope>
    <source>
        <strain evidence="6">Hildebrandi</strain>
    </source>
</reference>
<dbReference type="Pfam" id="PF13855">
    <property type="entry name" value="LRR_8"/>
    <property type="match status" value="3"/>
</dbReference>
<evidence type="ECO:0000313" key="6">
    <source>
        <dbReference type="EMBL" id="KAG7370166.1"/>
    </source>
</evidence>
<proteinExistence type="predicted"/>
<protein>
    <submittedName>
        <fullName evidence="6">RHS repeat-associated core domain containing protein</fullName>
    </submittedName>
</protein>
<dbReference type="EMBL" id="JAGRRH010000005">
    <property type="protein sequence ID" value="KAG7370166.1"/>
    <property type="molecule type" value="Genomic_DNA"/>
</dbReference>